<evidence type="ECO:0000256" key="2">
    <source>
        <dbReference type="SAM" id="MobiDB-lite"/>
    </source>
</evidence>
<accession>A0A8K0QZ03</accession>
<feature type="region of interest" description="Disordered" evidence="2">
    <location>
        <begin position="106"/>
        <end position="148"/>
    </location>
</feature>
<organism evidence="4 5">
    <name type="scientific">Paraphoma chrysanthemicola</name>
    <dbReference type="NCBI Taxonomy" id="798071"/>
    <lineage>
        <taxon>Eukaryota</taxon>
        <taxon>Fungi</taxon>
        <taxon>Dikarya</taxon>
        <taxon>Ascomycota</taxon>
        <taxon>Pezizomycotina</taxon>
        <taxon>Dothideomycetes</taxon>
        <taxon>Pleosporomycetidae</taxon>
        <taxon>Pleosporales</taxon>
        <taxon>Pleosporineae</taxon>
        <taxon>Phaeosphaeriaceae</taxon>
        <taxon>Paraphoma</taxon>
    </lineage>
</organism>
<evidence type="ECO:0000313" key="4">
    <source>
        <dbReference type="EMBL" id="KAH7080795.1"/>
    </source>
</evidence>
<name>A0A8K0QZ03_9PLEO</name>
<dbReference type="PROSITE" id="PS50048">
    <property type="entry name" value="ZN2_CY6_FUNGAL_2"/>
    <property type="match status" value="1"/>
</dbReference>
<dbReference type="SMART" id="SM00066">
    <property type="entry name" value="GAL4"/>
    <property type="match status" value="1"/>
</dbReference>
<dbReference type="PANTHER" id="PTHR38111:SF6">
    <property type="entry name" value="FINGER DOMAIN PROTEIN, PUTATIVE (AFU_ORTHOLOGUE AFUA_8G01940)-RELATED"/>
    <property type="match status" value="1"/>
</dbReference>
<evidence type="ECO:0000259" key="3">
    <source>
        <dbReference type="PROSITE" id="PS50048"/>
    </source>
</evidence>
<proteinExistence type="predicted"/>
<dbReference type="OrthoDB" id="4314040at2759"/>
<dbReference type="InterPro" id="IPR053178">
    <property type="entry name" value="Osmoadaptation_assoc"/>
</dbReference>
<dbReference type="SUPFAM" id="SSF57701">
    <property type="entry name" value="Zn2/Cys6 DNA-binding domain"/>
    <property type="match status" value="1"/>
</dbReference>
<gene>
    <name evidence="4" type="ORF">FB567DRAFT_595132</name>
</gene>
<dbReference type="EMBL" id="JAGMVJ010000015">
    <property type="protein sequence ID" value="KAH7080795.1"/>
    <property type="molecule type" value="Genomic_DNA"/>
</dbReference>
<dbReference type="GO" id="GO:0000981">
    <property type="term" value="F:DNA-binding transcription factor activity, RNA polymerase II-specific"/>
    <property type="evidence" value="ECO:0007669"/>
    <property type="project" value="InterPro"/>
</dbReference>
<dbReference type="PROSITE" id="PS00463">
    <property type="entry name" value="ZN2_CY6_FUNGAL_1"/>
    <property type="match status" value="1"/>
</dbReference>
<dbReference type="Pfam" id="PF00172">
    <property type="entry name" value="Zn_clus"/>
    <property type="match status" value="1"/>
</dbReference>
<dbReference type="Gene3D" id="4.10.240.10">
    <property type="entry name" value="Zn(2)-C6 fungal-type DNA-binding domain"/>
    <property type="match status" value="1"/>
</dbReference>
<dbReference type="CDD" id="cd00067">
    <property type="entry name" value="GAL4"/>
    <property type="match status" value="1"/>
</dbReference>
<dbReference type="PANTHER" id="PTHR38111">
    <property type="entry name" value="ZN(2)-C6 FUNGAL-TYPE DOMAIN-CONTAINING PROTEIN-RELATED"/>
    <property type="match status" value="1"/>
</dbReference>
<dbReference type="GO" id="GO:0008270">
    <property type="term" value="F:zinc ion binding"/>
    <property type="evidence" value="ECO:0007669"/>
    <property type="project" value="InterPro"/>
</dbReference>
<evidence type="ECO:0000313" key="5">
    <source>
        <dbReference type="Proteomes" id="UP000813461"/>
    </source>
</evidence>
<keyword evidence="5" id="KW-1185">Reference proteome</keyword>
<sequence>MVGVPKSTGCFICRKRKIKCDENWPHCLNCNKNGKSCPGPPARHTFRDLGPRLATSAANGAFFEHPQTSGQHLQINARYALKYPLDQQCRRLTQLNEKFAENGSVQHKFRISQKDSKTQKRSPRRSSSSTLSPPRSPFLRQPSPSQHHELARALINATTTGSSGVRMSVFGPFIREVPSRIGHNPALDAAAAVLVNAHTSLVHKKISMEIVSPQLYLRAIKTLQTCLEDPEQGMSANTLCASVLLSLVEALAGPRIGNRYLAHVGGAGRLMELQGPEKYRDSFAKEILRFNRGGIIVTSIYERKPCFLASPEWRDIAFDKTGLSFDDCLHIDLIQHMAELPGILKDLKYLKTQYDFQPVSNILNYDLTFDSNVAVDLNVSETLSDTCPSLDFSPDSFDSLDFLNDLEPVDHPFPPSAPVCGTTPARVALLVKVQTLKDALYKLGNHLNAKLANGATAIELPSIEENTPVPMSYHFTSWRDMTGYSCFWSMLILTNKVMMRLLPPFDPVIYDLQSENRSIAFEICKTWEDAWASKPIGALHTGLSFVVAYEYCKPDVQEWIIKGMNSLLDYQMVDAFRWSDEVIAMMSGKLAGEGPDLVFSNVSVPKEA</sequence>
<comment type="caution">
    <text evidence="4">The sequence shown here is derived from an EMBL/GenBank/DDBJ whole genome shotgun (WGS) entry which is preliminary data.</text>
</comment>
<dbReference type="AlphaFoldDB" id="A0A8K0QZ03"/>
<feature type="domain" description="Zn(2)-C6 fungal-type" evidence="3">
    <location>
        <begin position="9"/>
        <end position="37"/>
    </location>
</feature>
<dbReference type="InterPro" id="IPR036864">
    <property type="entry name" value="Zn2-C6_fun-type_DNA-bd_sf"/>
</dbReference>
<keyword evidence="1" id="KW-0539">Nucleus</keyword>
<dbReference type="InterPro" id="IPR001138">
    <property type="entry name" value="Zn2Cys6_DnaBD"/>
</dbReference>
<evidence type="ECO:0000256" key="1">
    <source>
        <dbReference type="ARBA" id="ARBA00023242"/>
    </source>
</evidence>
<reference evidence="4" key="1">
    <citation type="journal article" date="2021" name="Nat. Commun.">
        <title>Genetic determinants of endophytism in the Arabidopsis root mycobiome.</title>
        <authorList>
            <person name="Mesny F."/>
            <person name="Miyauchi S."/>
            <person name="Thiergart T."/>
            <person name="Pickel B."/>
            <person name="Atanasova L."/>
            <person name="Karlsson M."/>
            <person name="Huettel B."/>
            <person name="Barry K.W."/>
            <person name="Haridas S."/>
            <person name="Chen C."/>
            <person name="Bauer D."/>
            <person name="Andreopoulos W."/>
            <person name="Pangilinan J."/>
            <person name="LaButti K."/>
            <person name="Riley R."/>
            <person name="Lipzen A."/>
            <person name="Clum A."/>
            <person name="Drula E."/>
            <person name="Henrissat B."/>
            <person name="Kohler A."/>
            <person name="Grigoriev I.V."/>
            <person name="Martin F.M."/>
            <person name="Hacquard S."/>
        </authorList>
    </citation>
    <scope>NUCLEOTIDE SEQUENCE</scope>
    <source>
        <strain evidence="4">MPI-SDFR-AT-0120</strain>
    </source>
</reference>
<dbReference type="Proteomes" id="UP000813461">
    <property type="component" value="Unassembled WGS sequence"/>
</dbReference>
<protein>
    <recommendedName>
        <fullName evidence="3">Zn(2)-C6 fungal-type domain-containing protein</fullName>
    </recommendedName>
</protein>